<feature type="chain" id="PRO_5013092203" description="Phosphodiester glycosidase domain-containing protein" evidence="1">
    <location>
        <begin position="21"/>
        <end position="337"/>
    </location>
</feature>
<proteinExistence type="predicted"/>
<accession>A0A1T5DRF8</accession>
<dbReference type="PANTHER" id="PTHR40446:SF2">
    <property type="entry name" value="N-ACETYLGLUCOSAMINE-1-PHOSPHODIESTER ALPHA-N-ACETYLGLUCOSAMINIDASE"/>
    <property type="match status" value="1"/>
</dbReference>
<evidence type="ECO:0000313" key="3">
    <source>
        <dbReference type="EMBL" id="SKB74053.1"/>
    </source>
</evidence>
<dbReference type="Proteomes" id="UP000190150">
    <property type="component" value="Unassembled WGS sequence"/>
</dbReference>
<dbReference type="RefSeq" id="WP_079643036.1">
    <property type="nucleotide sequence ID" value="NZ_FUZF01000008.1"/>
</dbReference>
<dbReference type="PANTHER" id="PTHR40446">
    <property type="entry name" value="N-ACETYLGLUCOSAMINE-1-PHOSPHODIESTER ALPHA-N-ACETYLGLUCOSAMINIDASE"/>
    <property type="match status" value="1"/>
</dbReference>
<dbReference type="InterPro" id="IPR018711">
    <property type="entry name" value="NAGPA"/>
</dbReference>
<evidence type="ECO:0000313" key="4">
    <source>
        <dbReference type="Proteomes" id="UP000190150"/>
    </source>
</evidence>
<organism evidence="3 4">
    <name type="scientific">Sphingobacterium nematocida</name>
    <dbReference type="NCBI Taxonomy" id="1513896"/>
    <lineage>
        <taxon>Bacteria</taxon>
        <taxon>Pseudomonadati</taxon>
        <taxon>Bacteroidota</taxon>
        <taxon>Sphingobacteriia</taxon>
        <taxon>Sphingobacteriales</taxon>
        <taxon>Sphingobacteriaceae</taxon>
        <taxon>Sphingobacterium</taxon>
    </lineage>
</organism>
<dbReference type="OrthoDB" id="9809781at2"/>
<sequence>MIRRLLWFKMLFAIALLQLACDNKEEIGLYSIYQLDKYKTPKPVIDLDTTIWDKQQGLMSKFPKGIAVYKSNQAVNGKATNMYILAFNPKLNLEFKPIMSTTAKTPSTFFSEEAGEVYACLNGGFFGTGASYSLVLFNGIKSADNIKSLNRTLSGVSTPYYPTRAAFGLNKENKPSVSWIYTLSNGLYAYPQPSPNEEGKAPQAVPTASFPVGGDLWGQNSAIGGSPMLIKDSLLKITDVQELIAVDNTSSRARSAIGYLKNGNVVLFAAEGGNKDGAPGLTLKEVAQVMLEIGCVGAVNLDGGGSSSMVVDGVTTIKPSDVGGERKVVSAILVKKR</sequence>
<evidence type="ECO:0000259" key="2">
    <source>
        <dbReference type="Pfam" id="PF09992"/>
    </source>
</evidence>
<feature type="domain" description="Phosphodiester glycosidase" evidence="2">
    <location>
        <begin position="159"/>
        <end position="334"/>
    </location>
</feature>
<protein>
    <recommendedName>
        <fullName evidence="2">Phosphodiester glycosidase domain-containing protein</fullName>
    </recommendedName>
</protein>
<dbReference type="Pfam" id="PF09992">
    <property type="entry name" value="NAGPA"/>
    <property type="match status" value="1"/>
</dbReference>
<evidence type="ECO:0000256" key="1">
    <source>
        <dbReference type="SAM" id="SignalP"/>
    </source>
</evidence>
<keyword evidence="4" id="KW-1185">Reference proteome</keyword>
<keyword evidence="1" id="KW-0732">Signal</keyword>
<dbReference type="EMBL" id="FUZF01000008">
    <property type="protein sequence ID" value="SKB74053.1"/>
    <property type="molecule type" value="Genomic_DNA"/>
</dbReference>
<name>A0A1T5DRF8_9SPHI</name>
<gene>
    <name evidence="3" type="ORF">SAMN05660841_02098</name>
</gene>
<dbReference type="STRING" id="1513896.SAMN05660841_02098"/>
<reference evidence="4" key="1">
    <citation type="submission" date="2017-02" db="EMBL/GenBank/DDBJ databases">
        <authorList>
            <person name="Varghese N."/>
            <person name="Submissions S."/>
        </authorList>
    </citation>
    <scope>NUCLEOTIDE SEQUENCE [LARGE SCALE GENOMIC DNA]</scope>
    <source>
        <strain evidence="4">DSM 24091</strain>
    </source>
</reference>
<feature type="signal peptide" evidence="1">
    <location>
        <begin position="1"/>
        <end position="20"/>
    </location>
</feature>
<dbReference type="AlphaFoldDB" id="A0A1T5DRF8"/>